<dbReference type="STRING" id="2903.R1D6F3"/>
<proteinExistence type="inferred from homology"/>
<dbReference type="KEGG" id="ehx:EMIHUDRAFT_250590"/>
<accession>A0A0D3HZ84</accession>
<evidence type="ECO:0000256" key="1">
    <source>
        <dbReference type="ARBA" id="ARBA00010199"/>
    </source>
</evidence>
<dbReference type="GO" id="GO:0015297">
    <property type="term" value="F:antiporter activity"/>
    <property type="evidence" value="ECO:0007669"/>
    <property type="project" value="InterPro"/>
</dbReference>
<evidence type="ECO:0000256" key="2">
    <source>
        <dbReference type="SAM" id="Phobius"/>
    </source>
</evidence>
<dbReference type="GeneID" id="17284314"/>
<dbReference type="RefSeq" id="XP_005756748.1">
    <property type="nucleotide sequence ID" value="XM_005756691.1"/>
</dbReference>
<dbReference type="GeneID" id="17250471"/>
<dbReference type="EnsemblProtists" id="EOD04319">
    <property type="protein sequence ID" value="EOD04319"/>
    <property type="gene ID" value="EMIHUDRAFT_250590"/>
</dbReference>
<dbReference type="GO" id="GO:0042910">
    <property type="term" value="F:xenobiotic transmembrane transporter activity"/>
    <property type="evidence" value="ECO:0007669"/>
    <property type="project" value="InterPro"/>
</dbReference>
<dbReference type="EnsemblProtists" id="EOD39043">
    <property type="protein sequence ID" value="EOD39043"/>
    <property type="gene ID" value="EMIHUDRAFT_223905"/>
</dbReference>
<keyword evidence="2" id="KW-0812">Transmembrane</keyword>
<sequence>MVGFVCRIGMASTDTAFVGHLTNATTGVFFDRPYSGEEYLAAASLSDMVVNILIVPPLAFNQVLNALVGQALGSDNKKMAGTWLQLSVFFLTTSYLPFMLIQYLFTADVLKLLGFNHDICELAFRAAGRGPGAALCGMPGSRGRRTEMVHTARSKAGGGGRRRPTIDRSYVRTYVSE</sequence>
<dbReference type="KEGG" id="ehx:EMIHUDRAFT_223905"/>
<comment type="similarity">
    <text evidence="1">Belongs to the multi antimicrobial extrusion (MATE) (TC 2.A.66.1) family.</text>
</comment>
<dbReference type="PaxDb" id="2903-EOD04319"/>
<evidence type="ECO:0000313" key="3">
    <source>
        <dbReference type="EnsemblProtists" id="EOD04319"/>
    </source>
</evidence>
<reference evidence="4" key="1">
    <citation type="journal article" date="2013" name="Nature">
        <title>Pan genome of the phytoplankton Emiliania underpins its global distribution.</title>
        <authorList>
            <person name="Read B.A."/>
            <person name="Kegel J."/>
            <person name="Klute M.J."/>
            <person name="Kuo A."/>
            <person name="Lefebvre S.C."/>
            <person name="Maumus F."/>
            <person name="Mayer C."/>
            <person name="Miller J."/>
            <person name="Monier A."/>
            <person name="Salamov A."/>
            <person name="Young J."/>
            <person name="Aguilar M."/>
            <person name="Claverie J.M."/>
            <person name="Frickenhaus S."/>
            <person name="Gonzalez K."/>
            <person name="Herman E.K."/>
            <person name="Lin Y.C."/>
            <person name="Napier J."/>
            <person name="Ogata H."/>
            <person name="Sarno A.F."/>
            <person name="Shmutz J."/>
            <person name="Schroeder D."/>
            <person name="de Vargas C."/>
            <person name="Verret F."/>
            <person name="von Dassow P."/>
            <person name="Valentin K."/>
            <person name="Van de Peer Y."/>
            <person name="Wheeler G."/>
            <person name="Dacks J.B."/>
            <person name="Delwiche C.F."/>
            <person name="Dyhrman S.T."/>
            <person name="Glockner G."/>
            <person name="John U."/>
            <person name="Richards T."/>
            <person name="Worden A.Z."/>
            <person name="Zhang X."/>
            <person name="Grigoriev I.V."/>
            <person name="Allen A.E."/>
            <person name="Bidle K."/>
            <person name="Borodovsky M."/>
            <person name="Bowler C."/>
            <person name="Brownlee C."/>
            <person name="Cock J.M."/>
            <person name="Elias M."/>
            <person name="Gladyshev V.N."/>
            <person name="Groth M."/>
            <person name="Guda C."/>
            <person name="Hadaegh A."/>
            <person name="Iglesias-Rodriguez M.D."/>
            <person name="Jenkins J."/>
            <person name="Jones B.M."/>
            <person name="Lawson T."/>
            <person name="Leese F."/>
            <person name="Lindquist E."/>
            <person name="Lobanov A."/>
            <person name="Lomsadze A."/>
            <person name="Malik S.B."/>
            <person name="Marsh M.E."/>
            <person name="Mackinder L."/>
            <person name="Mock T."/>
            <person name="Mueller-Roeber B."/>
            <person name="Pagarete A."/>
            <person name="Parker M."/>
            <person name="Probert I."/>
            <person name="Quesneville H."/>
            <person name="Raines C."/>
            <person name="Rensing S.A."/>
            <person name="Riano-Pachon D.M."/>
            <person name="Richier S."/>
            <person name="Rokitta S."/>
            <person name="Shiraiwa Y."/>
            <person name="Soanes D.M."/>
            <person name="van der Giezen M."/>
            <person name="Wahlund T.M."/>
            <person name="Williams B."/>
            <person name="Wilson W."/>
            <person name="Wolfe G."/>
            <person name="Wurch L.L."/>
        </authorList>
    </citation>
    <scope>NUCLEOTIDE SEQUENCE</scope>
</reference>
<keyword evidence="4" id="KW-1185">Reference proteome</keyword>
<protein>
    <submittedName>
        <fullName evidence="3">Uncharacterized protein</fullName>
    </submittedName>
</protein>
<dbReference type="RefSeq" id="XP_005791472.1">
    <property type="nucleotide sequence ID" value="XM_005791415.1"/>
</dbReference>
<dbReference type="Pfam" id="PF01554">
    <property type="entry name" value="MatE"/>
    <property type="match status" value="1"/>
</dbReference>
<keyword evidence="2" id="KW-0472">Membrane</keyword>
<dbReference type="AlphaFoldDB" id="A0A0D3HZ84"/>
<reference evidence="3" key="2">
    <citation type="submission" date="2024-10" db="UniProtKB">
        <authorList>
            <consortium name="EnsemblProtists"/>
        </authorList>
    </citation>
    <scope>IDENTIFICATION</scope>
</reference>
<dbReference type="HOGENOM" id="CLU_1520577_0_0_1"/>
<dbReference type="InterPro" id="IPR002528">
    <property type="entry name" value="MATE_fam"/>
</dbReference>
<evidence type="ECO:0000313" key="4">
    <source>
        <dbReference type="Proteomes" id="UP000013827"/>
    </source>
</evidence>
<dbReference type="GO" id="GO:0016020">
    <property type="term" value="C:membrane"/>
    <property type="evidence" value="ECO:0007669"/>
    <property type="project" value="InterPro"/>
</dbReference>
<keyword evidence="2" id="KW-1133">Transmembrane helix</keyword>
<organism evidence="3 4">
    <name type="scientific">Emiliania huxleyi (strain CCMP1516)</name>
    <dbReference type="NCBI Taxonomy" id="280463"/>
    <lineage>
        <taxon>Eukaryota</taxon>
        <taxon>Haptista</taxon>
        <taxon>Haptophyta</taxon>
        <taxon>Prymnesiophyceae</taxon>
        <taxon>Isochrysidales</taxon>
        <taxon>Noelaerhabdaceae</taxon>
        <taxon>Emiliania</taxon>
    </lineage>
</organism>
<dbReference type="Proteomes" id="UP000013827">
    <property type="component" value="Unassembled WGS sequence"/>
</dbReference>
<feature type="transmembrane region" description="Helical" evidence="2">
    <location>
        <begin position="80"/>
        <end position="105"/>
    </location>
</feature>
<name>A0A0D3HZ84_EMIH1</name>